<evidence type="ECO:0000256" key="2">
    <source>
        <dbReference type="ARBA" id="ARBA00012028"/>
    </source>
</evidence>
<keyword evidence="4" id="KW-0413">Isomerase</keyword>
<reference evidence="6 7" key="1">
    <citation type="submission" date="2021-03" db="EMBL/GenBank/DDBJ databases">
        <title>Identification of novel Bacillus strains.</title>
        <authorList>
            <person name="Xiao Z."/>
            <person name="Li Y."/>
            <person name="Shen J."/>
        </authorList>
    </citation>
    <scope>NUCLEOTIDE SEQUENCE [LARGE SCALE GENOMIC DNA]</scope>
    <source>
        <strain evidence="6 7">SY8</strain>
    </source>
</reference>
<feature type="chain" id="PRO_5047251096" description="phosphoglycerate mutase (2,3-diphosphoglycerate-dependent)" evidence="5">
    <location>
        <begin position="23"/>
        <end position="263"/>
    </location>
</feature>
<comment type="caution">
    <text evidence="6">The sequence shown here is derived from an EMBL/GenBank/DDBJ whole genome shotgun (WGS) entry which is preliminary data.</text>
</comment>
<dbReference type="Pfam" id="PF00300">
    <property type="entry name" value="His_Phos_1"/>
    <property type="match status" value="1"/>
</dbReference>
<dbReference type="Gene3D" id="3.40.50.1240">
    <property type="entry name" value="Phosphoglycerate mutase-like"/>
    <property type="match status" value="1"/>
</dbReference>
<evidence type="ECO:0000256" key="1">
    <source>
        <dbReference type="ARBA" id="ARBA00006717"/>
    </source>
</evidence>
<dbReference type="EMBL" id="JAGDQJ010000028">
    <property type="protein sequence ID" value="MBO1627727.1"/>
    <property type="molecule type" value="Genomic_DNA"/>
</dbReference>
<evidence type="ECO:0000256" key="5">
    <source>
        <dbReference type="SAM" id="SignalP"/>
    </source>
</evidence>
<dbReference type="SUPFAM" id="SSF53254">
    <property type="entry name" value="Phosphoglycerate mutase-like"/>
    <property type="match status" value="1"/>
</dbReference>
<dbReference type="PROSITE" id="PS51257">
    <property type="entry name" value="PROKAR_LIPOPROTEIN"/>
    <property type="match status" value="1"/>
</dbReference>
<evidence type="ECO:0000313" key="6">
    <source>
        <dbReference type="EMBL" id="MBO1627727.1"/>
    </source>
</evidence>
<keyword evidence="3" id="KW-0324">Glycolysis</keyword>
<dbReference type="Proteomes" id="UP000677611">
    <property type="component" value="Unassembled WGS sequence"/>
</dbReference>
<name>A0ABS3P3I0_9BACI</name>
<feature type="signal peptide" evidence="5">
    <location>
        <begin position="1"/>
        <end position="22"/>
    </location>
</feature>
<keyword evidence="7" id="KW-1185">Reference proteome</keyword>
<evidence type="ECO:0000313" key="7">
    <source>
        <dbReference type="Proteomes" id="UP000677611"/>
    </source>
</evidence>
<evidence type="ECO:0000256" key="3">
    <source>
        <dbReference type="ARBA" id="ARBA00023152"/>
    </source>
</evidence>
<dbReference type="InterPro" id="IPR013078">
    <property type="entry name" value="His_Pase_superF_clade-1"/>
</dbReference>
<keyword evidence="5" id="KW-0732">Signal</keyword>
<proteinExistence type="inferred from homology"/>
<dbReference type="InterPro" id="IPR005952">
    <property type="entry name" value="Phosphogly_mut1"/>
</dbReference>
<dbReference type="SMART" id="SM00855">
    <property type="entry name" value="PGAM"/>
    <property type="match status" value="1"/>
</dbReference>
<accession>A0ABS3P3I0</accession>
<dbReference type="RefSeq" id="WP_208018988.1">
    <property type="nucleotide sequence ID" value="NZ_JAGDQJ010000028.1"/>
</dbReference>
<dbReference type="EC" id="5.4.2.11" evidence="2"/>
<dbReference type="PANTHER" id="PTHR11931">
    <property type="entry name" value="PHOSPHOGLYCERATE MUTASE"/>
    <property type="match status" value="1"/>
</dbReference>
<dbReference type="InterPro" id="IPR029033">
    <property type="entry name" value="His_PPase_superfam"/>
</dbReference>
<evidence type="ECO:0000256" key="4">
    <source>
        <dbReference type="ARBA" id="ARBA00023235"/>
    </source>
</evidence>
<gene>
    <name evidence="6" type="ORF">J4P90_21405</name>
</gene>
<protein>
    <recommendedName>
        <fullName evidence="2">phosphoglycerate mutase (2,3-diphosphoglycerate-dependent)</fullName>
        <ecNumber evidence="2">5.4.2.11</ecNumber>
    </recommendedName>
</protein>
<dbReference type="InterPro" id="IPR001345">
    <property type="entry name" value="PG/BPGM_mutase_AS"/>
</dbReference>
<sequence>MSKKILSICLLISLTVSLFGCSANEGQKVKEKKEEKPVELYLVRHGETMLNTTDRVQGWADAPLTKDGIEVAEYLGKGLKGVQFEKVYSSDSGRAVETAKIVLDQNKNKNIDIVQRKNLREVCFGEFEGELNHTFYETLAKANNMTLEEFRNNFDVDIMLNTAAKIDKSKQAESAEVVSKRVRKEIDKIVEEVAKEGGGNALVVSHGISLMALLYTMSPESLNNLDGGLNNASVSKVVYKDGKYTVQSVNDMSYVEKGKAKTN</sequence>
<comment type="similarity">
    <text evidence="1">Belongs to the phosphoglycerate mutase family. BPG-dependent PGAM subfamily.</text>
</comment>
<organism evidence="6 7">
    <name type="scientific">Bacillus arachidis</name>
    <dbReference type="NCBI Taxonomy" id="2819290"/>
    <lineage>
        <taxon>Bacteria</taxon>
        <taxon>Bacillati</taxon>
        <taxon>Bacillota</taxon>
        <taxon>Bacilli</taxon>
        <taxon>Bacillales</taxon>
        <taxon>Bacillaceae</taxon>
        <taxon>Bacillus</taxon>
    </lineage>
</organism>
<dbReference type="CDD" id="cd07067">
    <property type="entry name" value="HP_PGM_like"/>
    <property type="match status" value="1"/>
</dbReference>
<dbReference type="PROSITE" id="PS00175">
    <property type="entry name" value="PG_MUTASE"/>
    <property type="match status" value="1"/>
</dbReference>